<accession>A0AAV2QSK5</accession>
<feature type="compositionally biased region" description="Polar residues" evidence="2">
    <location>
        <begin position="70"/>
        <end position="88"/>
    </location>
</feature>
<dbReference type="PANTHER" id="PTHR28594:SF1">
    <property type="entry name" value="ATR-INTERACTING PROTEIN"/>
    <property type="match status" value="1"/>
</dbReference>
<dbReference type="GO" id="GO:0006281">
    <property type="term" value="P:DNA repair"/>
    <property type="evidence" value="ECO:0007669"/>
    <property type="project" value="TreeGrafter"/>
</dbReference>
<feature type="coiled-coil region" evidence="1">
    <location>
        <begin position="112"/>
        <end position="146"/>
    </location>
</feature>
<dbReference type="GO" id="GO:0000077">
    <property type="term" value="P:DNA damage checkpoint signaling"/>
    <property type="evidence" value="ECO:0007669"/>
    <property type="project" value="InterPro"/>
</dbReference>
<sequence>KNKVSNNNYMTNNKNQNISGFSIDSGFIDSRSNNLKSDNSIGNNFHGNNATNASYKTKFTDFASSSQSSNQKFSRPTPIKRNTPTKNQSSSKSSAYNSIPIKGLSEPNGDSIRDYQMQLDSIRIEKKKLEEEVLVKQGQVSLLKAELLRKEKALEAERLDRCAALEASDFKVKEKVVAAAEEANKRMKNVQKKVEKLESDLHFKDREIQELTHQVKSLKKKQSSSSGSHPPNSPSKRTSRTENSVSPGSTTSFASKFDFGGLRVSTGTKETQTDLETSKIKRRTRLKLSSTKGQNKGSSDFSYMMSGSIGRTQSIKAKSVTKYNEADKVNPLNSCSNDNITNVESSMPAEWSDLLAQMVNIPISESNSEHTNLLKSRLFSLATDRIKEVQLSLLTDDSKSSAEDDSSAYNILTLSPEQWYLNQMTPALSILRTTSDKKNAQCALRYLVNHLSPIIYKEVTVNKRIGPILLETMEKVIRNSHVTLDDDFCELFVSSVINYLGSSKSCCENITMIVDLLYSLADQVLFNNLLCSMRDGCLISQLCIAIQKEKLPEKSSSDGNNLSWHIVAWLSELLKDPPAWLINGNCICPQELLNTLLELILKSNVVFNSLKPGISSPYGSKLLLKCLQVIHSWAVADLYFHDKYISLPLLFNLIKTIKQPNKQTVDIMADLYSSDTLWEYLESEGLIDSDTADEEM</sequence>
<dbReference type="InterPro" id="IPR033349">
    <property type="entry name" value="ATRIP"/>
</dbReference>
<keyword evidence="1" id="KW-0175">Coiled coil</keyword>
<evidence type="ECO:0000256" key="1">
    <source>
        <dbReference type="SAM" id="Coils"/>
    </source>
</evidence>
<proteinExistence type="predicted"/>
<comment type="caution">
    <text evidence="3">The sequence shown here is derived from an EMBL/GenBank/DDBJ whole genome shotgun (WGS) entry which is preliminary data.</text>
</comment>
<dbReference type="AlphaFoldDB" id="A0AAV2QSK5"/>
<evidence type="ECO:0008006" key="5">
    <source>
        <dbReference type="Google" id="ProtNLM"/>
    </source>
</evidence>
<protein>
    <recommendedName>
        <fullName evidence="5">ATR-interacting protein</fullName>
    </recommendedName>
</protein>
<feature type="compositionally biased region" description="Low complexity" evidence="2">
    <location>
        <begin position="223"/>
        <end position="236"/>
    </location>
</feature>
<feature type="region of interest" description="Disordered" evidence="2">
    <location>
        <begin position="65"/>
        <end position="110"/>
    </location>
</feature>
<dbReference type="PANTHER" id="PTHR28594">
    <property type="entry name" value="ATR-INTERACTING PROTEIN"/>
    <property type="match status" value="1"/>
</dbReference>
<gene>
    <name evidence="3" type="ORF">MNOR_LOCUS16581</name>
</gene>
<feature type="region of interest" description="Disordered" evidence="2">
    <location>
        <begin position="268"/>
        <end position="299"/>
    </location>
</feature>
<dbReference type="EMBL" id="CAXKWB010010967">
    <property type="protein sequence ID" value="CAL4099736.1"/>
    <property type="molecule type" value="Genomic_DNA"/>
</dbReference>
<evidence type="ECO:0000313" key="3">
    <source>
        <dbReference type="EMBL" id="CAL4099736.1"/>
    </source>
</evidence>
<organism evidence="3 4">
    <name type="scientific">Meganyctiphanes norvegica</name>
    <name type="common">Northern krill</name>
    <name type="synonym">Thysanopoda norvegica</name>
    <dbReference type="NCBI Taxonomy" id="48144"/>
    <lineage>
        <taxon>Eukaryota</taxon>
        <taxon>Metazoa</taxon>
        <taxon>Ecdysozoa</taxon>
        <taxon>Arthropoda</taxon>
        <taxon>Crustacea</taxon>
        <taxon>Multicrustacea</taxon>
        <taxon>Malacostraca</taxon>
        <taxon>Eumalacostraca</taxon>
        <taxon>Eucarida</taxon>
        <taxon>Euphausiacea</taxon>
        <taxon>Euphausiidae</taxon>
        <taxon>Meganyctiphanes</taxon>
    </lineage>
</organism>
<reference evidence="3 4" key="1">
    <citation type="submission" date="2024-05" db="EMBL/GenBank/DDBJ databases">
        <authorList>
            <person name="Wallberg A."/>
        </authorList>
    </citation>
    <scope>NUCLEOTIDE SEQUENCE [LARGE SCALE GENOMIC DNA]</scope>
</reference>
<feature type="compositionally biased region" description="Polar residues" evidence="2">
    <location>
        <begin position="241"/>
        <end position="252"/>
    </location>
</feature>
<evidence type="ECO:0000313" key="4">
    <source>
        <dbReference type="Proteomes" id="UP001497623"/>
    </source>
</evidence>
<name>A0AAV2QSK5_MEGNR</name>
<feature type="compositionally biased region" description="Polar residues" evidence="2">
    <location>
        <begin position="287"/>
        <end position="299"/>
    </location>
</feature>
<dbReference type="Proteomes" id="UP001497623">
    <property type="component" value="Unassembled WGS sequence"/>
</dbReference>
<feature type="region of interest" description="Disordered" evidence="2">
    <location>
        <begin position="213"/>
        <end position="252"/>
    </location>
</feature>
<feature type="non-terminal residue" evidence="3">
    <location>
        <position position="1"/>
    </location>
</feature>
<evidence type="ECO:0000256" key="2">
    <source>
        <dbReference type="SAM" id="MobiDB-lite"/>
    </source>
</evidence>
<keyword evidence="4" id="KW-1185">Reference proteome</keyword>